<evidence type="ECO:0000256" key="14">
    <source>
        <dbReference type="ARBA" id="ARBA00031288"/>
    </source>
</evidence>
<dbReference type="GO" id="GO:0008239">
    <property type="term" value="F:dipeptidyl-peptidase activity"/>
    <property type="evidence" value="ECO:0007669"/>
    <property type="project" value="UniProtKB-EC"/>
</dbReference>
<keyword evidence="11" id="KW-0378">Hydrolase</keyword>
<keyword evidence="10" id="KW-0479">Metal-binding</keyword>
<evidence type="ECO:0000256" key="9">
    <source>
        <dbReference type="ARBA" id="ARBA00022670"/>
    </source>
</evidence>
<dbReference type="GeneID" id="38779156"/>
<dbReference type="RefSeq" id="XP_027613152.1">
    <property type="nucleotide sequence ID" value="XM_027757351.1"/>
</dbReference>
<sequence length="1227" mass="135144">MLAKAPRRLPYLPRQGAARGLSIGCRRYNHTEGKKLTPWKVDATDQPSVLVEEDFAKHTIFTIDFFKRFIKFSAIGFITLGVTTWTAFQGVHMYVEHSELAAETDEEARKWEWDLEADRWSGGPAGGTDPGLGFTGRVAVRSAWIAQNWGIGTTSSVISSKAFSGRAGSGAGGLSAIDGSLEFAQDFLNAAIDAGMKKGPERLHPQTLTELIVRHASIMERMGTREALFEARSEFERVWAGLPGKGFDSTRIALKLGDLNQRLGDQEDAIAWWARAIQLSQGSNAAIISMPPPVPESAPLSPFAQRTLISTLVSLSAYYATSGQLKQAQALEESSLNLLRSMPTPASFEAASRPEALHAMYLLHRSSLLSIHLAEVSYALRMKPMTSLEWLSRAAESSERVALTLTGLPPVHPDAPQSRIPHPPSSETPLVSDYAKSRSMKKPAKSLLRDARRTAAEAWNLMGILVEAGSSPETTEKALECYERALGWAGVAADRAGQIGKAGDGTLESEWKILWANYVRARDATSNNFSQNHLRHPAIAERFLADRAAPLCSLDVAKSFTQLSSKEKKYAHYVGQASWAGARIIQDQWTPYAHKLHKLLLLTFSSGGRLADLESLKQRSAVSPEEWEDLMQYTSQVLSNLVNYRSFGFTKIVPRISQDTFAAVVEKSANASEALALWAELKDHIYQVVPESSNFIGKPRLGQVSNYYLGEPILDEEVAAVQAAAEKIGVDVLNTRVKKNGSDDFVLLVASAHPQPSSLHETEILGKGAKVSVEYGDFSPPLQNAVQALKEARKYVTNEHQAAMIDGYIESFETGSIPAHKAASAEWVKDIGPVVESYIGFVETYVDPYGGRAEWEGFTAIVDKSLSKKYDKLVNDAPELLKVLPWGKDFEVDVFRKPDFTALEIVTFATGGIPAGINIPNYYEIRESVGFKNVSLANILAAKAPDEELTFIHPDDVDLYNAWDTRAFELQVANHELLGHGSGKLFQENADGTRNFDASKIISPLTGKPITSWYKPGQTSGSVLGEVSSSFEECRAETVALYLVSNPDILRIFSYIDKTDVEDVQYITFLLMARAGLRALEFYDPATKKHGQAHMQARLGITQHLIKSGIARLEEIRSTDGTLENLYIRVDKEKVLSHGREAAGKLLLELQVRKSTADGAGAREYYTALTAPLPGWEGDIRDLVLKKKLPRKIFVQPNTFVENDEVVLKEYPLTPAGVIESFIERPF</sequence>
<evidence type="ECO:0000256" key="12">
    <source>
        <dbReference type="ARBA" id="ARBA00022833"/>
    </source>
</evidence>
<evidence type="ECO:0000256" key="1">
    <source>
        <dbReference type="ARBA" id="ARBA00001336"/>
    </source>
</evidence>
<evidence type="ECO:0000313" key="17">
    <source>
        <dbReference type="EMBL" id="GBE82239.1"/>
    </source>
</evidence>
<dbReference type="AlphaFoldDB" id="A0A401GJA1"/>
<feature type="region of interest" description="Disordered" evidence="16">
    <location>
        <begin position="408"/>
        <end position="436"/>
    </location>
</feature>
<evidence type="ECO:0000256" key="6">
    <source>
        <dbReference type="ARBA" id="ARBA00014713"/>
    </source>
</evidence>
<protein>
    <recommendedName>
        <fullName evidence="6">Dipeptidyl peptidase 3</fullName>
        <ecNumber evidence="5">3.4.14.4</ecNumber>
    </recommendedName>
    <alternativeName>
        <fullName evidence="14">Dipeptidyl aminopeptidase III</fullName>
    </alternativeName>
    <alternativeName>
        <fullName evidence="15">Dipeptidyl peptidase III</fullName>
    </alternativeName>
</protein>
<evidence type="ECO:0000256" key="8">
    <source>
        <dbReference type="ARBA" id="ARBA00022490"/>
    </source>
</evidence>
<gene>
    <name evidence="17" type="ORF">SCP_0406230</name>
</gene>
<dbReference type="GO" id="GO:0004177">
    <property type="term" value="F:aminopeptidase activity"/>
    <property type="evidence" value="ECO:0007669"/>
    <property type="project" value="UniProtKB-KW"/>
</dbReference>
<dbReference type="GO" id="GO:0008237">
    <property type="term" value="F:metallopeptidase activity"/>
    <property type="evidence" value="ECO:0007669"/>
    <property type="project" value="UniProtKB-KW"/>
</dbReference>
<evidence type="ECO:0000256" key="3">
    <source>
        <dbReference type="ARBA" id="ARBA00004496"/>
    </source>
</evidence>
<evidence type="ECO:0000256" key="16">
    <source>
        <dbReference type="SAM" id="MobiDB-lite"/>
    </source>
</evidence>
<comment type="caution">
    <text evidence="17">The sequence shown here is derived from an EMBL/GenBank/DDBJ whole genome shotgun (WGS) entry which is preliminary data.</text>
</comment>
<keyword evidence="7" id="KW-0031">Aminopeptidase</keyword>
<evidence type="ECO:0000313" key="18">
    <source>
        <dbReference type="Proteomes" id="UP000287166"/>
    </source>
</evidence>
<evidence type="ECO:0000256" key="5">
    <source>
        <dbReference type="ARBA" id="ARBA00012063"/>
    </source>
</evidence>
<dbReference type="InterPro" id="IPR011990">
    <property type="entry name" value="TPR-like_helical_dom_sf"/>
</dbReference>
<dbReference type="FunFam" id="3.30.540.30:FF:000002">
    <property type="entry name" value="Dipeptidyl peptidase 3"/>
    <property type="match status" value="1"/>
</dbReference>
<dbReference type="EMBL" id="BFAD01000004">
    <property type="protein sequence ID" value="GBE82239.1"/>
    <property type="molecule type" value="Genomic_DNA"/>
</dbReference>
<dbReference type="InterPro" id="IPR039461">
    <property type="entry name" value="Peptidase_M49"/>
</dbReference>
<dbReference type="GO" id="GO:0046872">
    <property type="term" value="F:metal ion binding"/>
    <property type="evidence" value="ECO:0007669"/>
    <property type="project" value="UniProtKB-KW"/>
</dbReference>
<dbReference type="PANTHER" id="PTHR23422:SF11">
    <property type="entry name" value="DIPEPTIDYL PEPTIDASE 3"/>
    <property type="match status" value="1"/>
</dbReference>
<dbReference type="FunFam" id="3.30.540.30:FF:000001">
    <property type="entry name" value="Dipeptidyl peptidase 3"/>
    <property type="match status" value="1"/>
</dbReference>
<dbReference type="Gene3D" id="3.30.540.30">
    <property type="match status" value="3"/>
</dbReference>
<evidence type="ECO:0000256" key="2">
    <source>
        <dbReference type="ARBA" id="ARBA00001947"/>
    </source>
</evidence>
<dbReference type="GO" id="GO:0006508">
    <property type="term" value="P:proteolysis"/>
    <property type="evidence" value="ECO:0007669"/>
    <property type="project" value="UniProtKB-KW"/>
</dbReference>
<evidence type="ECO:0000256" key="15">
    <source>
        <dbReference type="ARBA" id="ARBA00032119"/>
    </source>
</evidence>
<evidence type="ECO:0000256" key="11">
    <source>
        <dbReference type="ARBA" id="ARBA00022801"/>
    </source>
</evidence>
<keyword evidence="13" id="KW-0482">Metalloprotease</keyword>
<dbReference type="Gene3D" id="1.25.40.10">
    <property type="entry name" value="Tetratricopeptide repeat domain"/>
    <property type="match status" value="1"/>
</dbReference>
<keyword evidence="12" id="KW-0862">Zinc</keyword>
<comment type="subcellular location">
    <subcellularLocation>
        <location evidence="3">Cytoplasm</location>
    </subcellularLocation>
</comment>
<evidence type="ECO:0000256" key="4">
    <source>
        <dbReference type="ARBA" id="ARBA00010200"/>
    </source>
</evidence>
<organism evidence="17 18">
    <name type="scientific">Sparassis crispa</name>
    <dbReference type="NCBI Taxonomy" id="139825"/>
    <lineage>
        <taxon>Eukaryota</taxon>
        <taxon>Fungi</taxon>
        <taxon>Dikarya</taxon>
        <taxon>Basidiomycota</taxon>
        <taxon>Agaricomycotina</taxon>
        <taxon>Agaricomycetes</taxon>
        <taxon>Polyporales</taxon>
        <taxon>Sparassidaceae</taxon>
        <taxon>Sparassis</taxon>
    </lineage>
</organism>
<dbReference type="Proteomes" id="UP000287166">
    <property type="component" value="Unassembled WGS sequence"/>
</dbReference>
<name>A0A401GJA1_9APHY</name>
<evidence type="ECO:0000256" key="7">
    <source>
        <dbReference type="ARBA" id="ARBA00022438"/>
    </source>
</evidence>
<evidence type="ECO:0000256" key="13">
    <source>
        <dbReference type="ARBA" id="ARBA00023049"/>
    </source>
</evidence>
<proteinExistence type="inferred from homology"/>
<dbReference type="STRING" id="139825.A0A401GJA1"/>
<keyword evidence="8" id="KW-0963">Cytoplasm</keyword>
<dbReference type="OrthoDB" id="4694525at2759"/>
<reference evidence="17 18" key="1">
    <citation type="journal article" date="2018" name="Sci. Rep.">
        <title>Genome sequence of the cauliflower mushroom Sparassis crispa (Hanabiratake) and its association with beneficial usage.</title>
        <authorList>
            <person name="Kiyama R."/>
            <person name="Furutani Y."/>
            <person name="Kawaguchi K."/>
            <person name="Nakanishi T."/>
        </authorList>
    </citation>
    <scope>NUCLEOTIDE SEQUENCE [LARGE SCALE GENOMIC DNA]</scope>
</reference>
<evidence type="ECO:0000256" key="10">
    <source>
        <dbReference type="ARBA" id="ARBA00022723"/>
    </source>
</evidence>
<dbReference type="Pfam" id="PF03571">
    <property type="entry name" value="Peptidase_M49"/>
    <property type="match status" value="1"/>
</dbReference>
<keyword evidence="9" id="KW-0645">Protease</keyword>
<comment type="catalytic activity">
    <reaction evidence="1">
        <text>Release of an N-terminal dipeptide from a peptide comprising four or more residues, with broad specificity. Also acts on dipeptidyl 2-naphthylamides.</text>
        <dbReference type="EC" id="3.4.14.4"/>
    </reaction>
</comment>
<keyword evidence="18" id="KW-1185">Reference proteome</keyword>
<comment type="cofactor">
    <cofactor evidence="2">
        <name>Zn(2+)</name>
        <dbReference type="ChEBI" id="CHEBI:29105"/>
    </cofactor>
</comment>
<dbReference type="EC" id="3.4.14.4" evidence="5"/>
<dbReference type="InParanoid" id="A0A401GJA1"/>
<comment type="similarity">
    <text evidence="4">Belongs to the peptidase M49 family.</text>
</comment>
<dbReference type="GO" id="GO:0005737">
    <property type="term" value="C:cytoplasm"/>
    <property type="evidence" value="ECO:0007669"/>
    <property type="project" value="UniProtKB-SubCell"/>
</dbReference>
<accession>A0A401GJA1</accession>
<dbReference type="PANTHER" id="PTHR23422">
    <property type="entry name" value="DIPEPTIDYL PEPTIDASE III-RELATED"/>
    <property type="match status" value="1"/>
</dbReference>